<dbReference type="InterPro" id="IPR000719">
    <property type="entry name" value="Prot_kinase_dom"/>
</dbReference>
<evidence type="ECO:0000313" key="5">
    <source>
        <dbReference type="Proteomes" id="UP001470230"/>
    </source>
</evidence>
<dbReference type="PANTHER" id="PTHR24346:SF30">
    <property type="entry name" value="MATERNAL EMBRYONIC LEUCINE ZIPPER KINASE"/>
    <property type="match status" value="1"/>
</dbReference>
<dbReference type="PANTHER" id="PTHR24346">
    <property type="entry name" value="MAP/MICROTUBULE AFFINITY-REGULATING KINASE"/>
    <property type="match status" value="1"/>
</dbReference>
<dbReference type="Pfam" id="PF00069">
    <property type="entry name" value="Pkinase"/>
    <property type="match status" value="1"/>
</dbReference>
<keyword evidence="1" id="KW-0547">Nucleotide-binding</keyword>
<accession>A0ABR2KS90</accession>
<dbReference type="SMART" id="SM00220">
    <property type="entry name" value="S_TKc"/>
    <property type="match status" value="1"/>
</dbReference>
<dbReference type="Proteomes" id="UP001470230">
    <property type="component" value="Unassembled WGS sequence"/>
</dbReference>
<keyword evidence="2" id="KW-0067">ATP-binding</keyword>
<gene>
    <name evidence="4" type="ORF">M9Y10_022352</name>
</gene>
<dbReference type="EMBL" id="JAPFFF010000003">
    <property type="protein sequence ID" value="KAK8893923.1"/>
    <property type="molecule type" value="Genomic_DNA"/>
</dbReference>
<dbReference type="SUPFAM" id="SSF56112">
    <property type="entry name" value="Protein kinase-like (PK-like)"/>
    <property type="match status" value="1"/>
</dbReference>
<organism evidence="4 5">
    <name type="scientific">Tritrichomonas musculus</name>
    <dbReference type="NCBI Taxonomy" id="1915356"/>
    <lineage>
        <taxon>Eukaryota</taxon>
        <taxon>Metamonada</taxon>
        <taxon>Parabasalia</taxon>
        <taxon>Tritrichomonadida</taxon>
        <taxon>Tritrichomonadidae</taxon>
        <taxon>Tritrichomonas</taxon>
    </lineage>
</organism>
<name>A0ABR2KS90_9EUKA</name>
<evidence type="ECO:0000313" key="4">
    <source>
        <dbReference type="EMBL" id="KAK8893923.1"/>
    </source>
</evidence>
<evidence type="ECO:0000259" key="3">
    <source>
        <dbReference type="PROSITE" id="PS50011"/>
    </source>
</evidence>
<evidence type="ECO:0000256" key="1">
    <source>
        <dbReference type="ARBA" id="ARBA00022741"/>
    </source>
</evidence>
<feature type="domain" description="Protein kinase" evidence="3">
    <location>
        <begin position="22"/>
        <end position="272"/>
    </location>
</feature>
<proteinExistence type="predicted"/>
<sequence>MMNCLTTDCGVLITFPTEMGNYRYLKPIGKGSSSVVILVEKKNSQDLYSAKLLKRDKIINKNFERELRFLQQKVKHPNIVSVYDILYFEETIAVIMEYCPCGDLVSELSKQGHFDLSTLRQYCYQLISAVSYLHRFGWAHRDIKSDNILISKSGVIKLTDFGHCGEIIESDPMMSTLCGTYFYTPPEVIEEKPYDGKKCDIWSLGVVMFCMASGQLPWQQGSETAMRERMLEGKIMDLPIINEDCMRLIKMCIVVDPNKRATANELLDDNWFTPISLLRNHNRNKSNVLSKPLLIQKKPKVLIGRKTHLSKHAASLYHLTFS</sequence>
<dbReference type="InterPro" id="IPR011009">
    <property type="entry name" value="Kinase-like_dom_sf"/>
</dbReference>
<evidence type="ECO:0000256" key="2">
    <source>
        <dbReference type="ARBA" id="ARBA00022840"/>
    </source>
</evidence>
<keyword evidence="5" id="KW-1185">Reference proteome</keyword>
<protein>
    <recommendedName>
        <fullName evidence="3">Protein kinase domain-containing protein</fullName>
    </recommendedName>
</protein>
<comment type="caution">
    <text evidence="4">The sequence shown here is derived from an EMBL/GenBank/DDBJ whole genome shotgun (WGS) entry which is preliminary data.</text>
</comment>
<dbReference type="PROSITE" id="PS50011">
    <property type="entry name" value="PROTEIN_KINASE_DOM"/>
    <property type="match status" value="1"/>
</dbReference>
<reference evidence="4 5" key="1">
    <citation type="submission" date="2024-04" db="EMBL/GenBank/DDBJ databases">
        <title>Tritrichomonas musculus Genome.</title>
        <authorList>
            <person name="Alves-Ferreira E."/>
            <person name="Grigg M."/>
            <person name="Lorenzi H."/>
            <person name="Galac M."/>
        </authorList>
    </citation>
    <scope>NUCLEOTIDE SEQUENCE [LARGE SCALE GENOMIC DNA]</scope>
    <source>
        <strain evidence="4 5">EAF2021</strain>
    </source>
</reference>
<dbReference type="Gene3D" id="1.10.510.10">
    <property type="entry name" value="Transferase(Phosphotransferase) domain 1"/>
    <property type="match status" value="1"/>
</dbReference>